<name>A0A4Y8KNX0_9MICO</name>
<evidence type="ECO:0000313" key="2">
    <source>
        <dbReference type="Proteomes" id="UP000298218"/>
    </source>
</evidence>
<dbReference type="EMBL" id="SOHQ01000042">
    <property type="protein sequence ID" value="TFD75818.1"/>
    <property type="molecule type" value="Genomic_DNA"/>
</dbReference>
<dbReference type="RefSeq" id="WP_134173539.1">
    <property type="nucleotide sequence ID" value="NZ_SODI01000001.1"/>
</dbReference>
<protein>
    <submittedName>
        <fullName evidence="1">Uncharacterized protein</fullName>
    </submittedName>
</protein>
<evidence type="ECO:0000313" key="1">
    <source>
        <dbReference type="EMBL" id="TFD75818.1"/>
    </source>
</evidence>
<dbReference type="Proteomes" id="UP000298218">
    <property type="component" value="Unassembled WGS sequence"/>
</dbReference>
<keyword evidence="2" id="KW-1185">Reference proteome</keyword>
<reference evidence="1 2" key="1">
    <citation type="submission" date="2019-03" db="EMBL/GenBank/DDBJ databases">
        <title>Genomics of glacier-inhabiting Cryobacterium strains.</title>
        <authorList>
            <person name="Liu Q."/>
            <person name="Xin Y.-H."/>
        </authorList>
    </citation>
    <scope>NUCLEOTIDE SEQUENCE [LARGE SCALE GENOMIC DNA]</scope>
    <source>
        <strain evidence="1 2">CGMCC 1.4292</strain>
    </source>
</reference>
<sequence>MSDNYPELSGYEPNDRQRPLRSKHVTRLMRIVVVFGLLALVIPGVLTTINVASNTASRACNVDVARYYPFASGTDARFELSGPGGFGWQCYAIDRNERETFVSQLGIIPSAPRPVAPGQPS</sequence>
<dbReference type="OrthoDB" id="5122659at2"/>
<proteinExistence type="predicted"/>
<gene>
    <name evidence="1" type="ORF">E3T53_15235</name>
</gene>
<organism evidence="1 2">
    <name type="scientific">Cryobacterium psychrophilum</name>
    <dbReference type="NCBI Taxonomy" id="41988"/>
    <lineage>
        <taxon>Bacteria</taxon>
        <taxon>Bacillati</taxon>
        <taxon>Actinomycetota</taxon>
        <taxon>Actinomycetes</taxon>
        <taxon>Micrococcales</taxon>
        <taxon>Microbacteriaceae</taxon>
        <taxon>Cryobacterium</taxon>
    </lineage>
</organism>
<accession>A0A4Y8KNX0</accession>
<dbReference type="AlphaFoldDB" id="A0A4Y8KNX0"/>
<comment type="caution">
    <text evidence="1">The sequence shown here is derived from an EMBL/GenBank/DDBJ whole genome shotgun (WGS) entry which is preliminary data.</text>
</comment>